<evidence type="ECO:0000259" key="5">
    <source>
        <dbReference type="Pfam" id="PF00496"/>
    </source>
</evidence>
<dbReference type="Pfam" id="PF00496">
    <property type="entry name" value="SBP_bac_5"/>
    <property type="match status" value="1"/>
</dbReference>
<dbReference type="Gene3D" id="3.10.105.10">
    <property type="entry name" value="Dipeptide-binding Protein, Domain 3"/>
    <property type="match status" value="1"/>
</dbReference>
<feature type="signal peptide" evidence="4">
    <location>
        <begin position="1"/>
        <end position="26"/>
    </location>
</feature>
<protein>
    <submittedName>
        <fullName evidence="6">Putative peptide/nickel ABC transporter substrate-binding protein</fullName>
    </submittedName>
</protein>
<dbReference type="InterPro" id="IPR039424">
    <property type="entry name" value="SBP_5"/>
</dbReference>
<dbReference type="GO" id="GO:0030288">
    <property type="term" value="C:outer membrane-bounded periplasmic space"/>
    <property type="evidence" value="ECO:0007669"/>
    <property type="project" value="UniProtKB-ARBA"/>
</dbReference>
<evidence type="ECO:0000256" key="3">
    <source>
        <dbReference type="ARBA" id="ARBA00022729"/>
    </source>
</evidence>
<dbReference type="GO" id="GO:0015833">
    <property type="term" value="P:peptide transport"/>
    <property type="evidence" value="ECO:0007669"/>
    <property type="project" value="TreeGrafter"/>
</dbReference>
<organism evidence="6 7">
    <name type="scientific">Gluconobacter oxydans DSM 3504</name>
    <dbReference type="NCBI Taxonomy" id="1288313"/>
    <lineage>
        <taxon>Bacteria</taxon>
        <taxon>Pseudomonadati</taxon>
        <taxon>Pseudomonadota</taxon>
        <taxon>Alphaproteobacteria</taxon>
        <taxon>Acetobacterales</taxon>
        <taxon>Acetobacteraceae</taxon>
        <taxon>Gluconobacter</taxon>
    </lineage>
</organism>
<evidence type="ECO:0000313" key="6">
    <source>
        <dbReference type="EMBL" id="AHK72101.1"/>
    </source>
</evidence>
<feature type="chain" id="PRO_5001648780" evidence="4">
    <location>
        <begin position="27"/>
        <end position="498"/>
    </location>
</feature>
<dbReference type="InterPro" id="IPR000914">
    <property type="entry name" value="SBP_5_dom"/>
</dbReference>
<dbReference type="PIRSF" id="PIRSF002741">
    <property type="entry name" value="MppA"/>
    <property type="match status" value="1"/>
</dbReference>
<dbReference type="AlphaFoldDB" id="A0A067Z4V4"/>
<dbReference type="PANTHER" id="PTHR30290">
    <property type="entry name" value="PERIPLASMIC BINDING COMPONENT OF ABC TRANSPORTER"/>
    <property type="match status" value="1"/>
</dbReference>
<dbReference type="GO" id="GO:1904680">
    <property type="term" value="F:peptide transmembrane transporter activity"/>
    <property type="evidence" value="ECO:0007669"/>
    <property type="project" value="TreeGrafter"/>
</dbReference>
<dbReference type="SUPFAM" id="SSF53850">
    <property type="entry name" value="Periplasmic binding protein-like II"/>
    <property type="match status" value="1"/>
</dbReference>
<evidence type="ECO:0000256" key="1">
    <source>
        <dbReference type="ARBA" id="ARBA00004418"/>
    </source>
</evidence>
<keyword evidence="3 4" id="KW-0732">Signal</keyword>
<accession>A0A067Z4V4</accession>
<proteinExistence type="inferred from homology"/>
<dbReference type="InterPro" id="IPR030678">
    <property type="entry name" value="Peptide/Ni-bd"/>
</dbReference>
<dbReference type="PANTHER" id="PTHR30290:SF38">
    <property type="entry name" value="D,D-DIPEPTIDE-BINDING PERIPLASMIC PROTEIN DDPA-RELATED"/>
    <property type="match status" value="1"/>
</dbReference>
<feature type="domain" description="Solute-binding protein family 5" evidence="5">
    <location>
        <begin position="75"/>
        <end position="404"/>
    </location>
</feature>
<sequence length="498" mass="54713">MKTVPILLTVLAVGFPASHLSGTAQAADTRDTLSIGLAIEPPGLDPTRGSSEAIGMVTYGNIYEGLMRLDEQGALKPLLAQDWHISPDGLAYDFMLHDGVRFHDGTPLTCDSVKFSLLRAGAADSTNPHRAIFSQIADISCPDSLHVSIRLQHPYGSFLYQLAWNDAAILSPASAAQNISHPVGTGPFVFGEWRRGDHLTLTRNPDYWGAQPALKSVTFRFMPDPLSASNALLAGELDAYPSFPSREILSRFAGNTQLQVIRGSFPFKAILALNNARRPFSDFRVRQAIAQAIDRKALIQAVADGDGTLLQSHMAPDDPDYVALPDRYPYDPDHARALLKEAGVAPGTHLTLTFPPIGYARDSSELIAAYLEQVGLNVTLQPVEWPTWLGQVYGQGQFDMTVIAHTEPHDITIYDRTPVYFHYHSPAFHGLVEQYEATADTTRRHQLSVQMQEQLAQDEPNVFLFAIPRETVMNRRLKGLWTNQPIAGCPVAGVSWAP</sequence>
<gene>
    <name evidence="6" type="ORF">GLS_c22300</name>
</gene>
<dbReference type="Gene3D" id="3.40.190.10">
    <property type="entry name" value="Periplasmic binding protein-like II"/>
    <property type="match status" value="1"/>
</dbReference>
<evidence type="ECO:0000256" key="4">
    <source>
        <dbReference type="SAM" id="SignalP"/>
    </source>
</evidence>
<evidence type="ECO:0000313" key="7">
    <source>
        <dbReference type="Proteomes" id="UP000031656"/>
    </source>
</evidence>
<dbReference type="Proteomes" id="UP000031656">
    <property type="component" value="Chromosome"/>
</dbReference>
<comment type="subcellular location">
    <subcellularLocation>
        <location evidence="1">Periplasm</location>
    </subcellularLocation>
</comment>
<comment type="similarity">
    <text evidence="2">Belongs to the bacterial solute-binding protein 5 family.</text>
</comment>
<name>A0A067Z4V4_GLUOY</name>
<dbReference type="HOGENOM" id="CLU_017028_7_3_5"/>
<evidence type="ECO:0000256" key="2">
    <source>
        <dbReference type="ARBA" id="ARBA00005695"/>
    </source>
</evidence>
<dbReference type="EMBL" id="CP004373">
    <property type="protein sequence ID" value="AHK72101.1"/>
    <property type="molecule type" value="Genomic_DNA"/>
</dbReference>
<reference evidence="6 7" key="1">
    <citation type="journal article" date="2015" name="Appl. Microbiol. Biotechnol.">
        <title>The consequence of an additional NADH dehydrogenase paralog on the growth of Gluconobacter oxydans DSM3504.</title>
        <authorList>
            <person name="Kostner D."/>
            <person name="Luchterhand B."/>
            <person name="Junker A."/>
            <person name="Volland S."/>
            <person name="Daniel R."/>
            <person name="Buchs J."/>
            <person name="Liebl W."/>
            <person name="Ehrenreich A."/>
        </authorList>
    </citation>
    <scope>NUCLEOTIDE SEQUENCE [LARGE SCALE GENOMIC DNA]</scope>
    <source>
        <strain evidence="6">DSM 3504</strain>
    </source>
</reference>
<dbReference type="KEGG" id="goy:GLS_c22300"/>
<dbReference type="GO" id="GO:0043190">
    <property type="term" value="C:ATP-binding cassette (ABC) transporter complex"/>
    <property type="evidence" value="ECO:0007669"/>
    <property type="project" value="InterPro"/>
</dbReference>
<dbReference type="CDD" id="cd08494">
    <property type="entry name" value="PBP2_NikA_DppA_OppA_like_6"/>
    <property type="match status" value="1"/>
</dbReference>